<dbReference type="GO" id="GO:0005829">
    <property type="term" value="C:cytosol"/>
    <property type="evidence" value="ECO:0007669"/>
    <property type="project" value="TreeGrafter"/>
</dbReference>
<organism evidence="4 5">
    <name type="scientific">Flavobacterium akiainvivens</name>
    <dbReference type="NCBI Taxonomy" id="1202724"/>
    <lineage>
        <taxon>Bacteria</taxon>
        <taxon>Pseudomonadati</taxon>
        <taxon>Bacteroidota</taxon>
        <taxon>Flavobacteriia</taxon>
        <taxon>Flavobacteriales</taxon>
        <taxon>Flavobacteriaceae</taxon>
        <taxon>Flavobacterium</taxon>
    </lineage>
</organism>
<feature type="compositionally biased region" description="Polar residues" evidence="3">
    <location>
        <begin position="83"/>
        <end position="94"/>
    </location>
</feature>
<dbReference type="SUPFAM" id="SSF111384">
    <property type="entry name" value="OmpH-like"/>
    <property type="match status" value="1"/>
</dbReference>
<name>A0A0M9VIU6_9FLAO</name>
<keyword evidence="5" id="KW-1185">Reference proteome</keyword>
<dbReference type="STRING" id="1202724.AM493_14150"/>
<dbReference type="Pfam" id="PF03938">
    <property type="entry name" value="OmpH"/>
    <property type="match status" value="1"/>
</dbReference>
<dbReference type="InterPro" id="IPR005632">
    <property type="entry name" value="Chaperone_Skp"/>
</dbReference>
<dbReference type="EMBL" id="LIYD01000005">
    <property type="protein sequence ID" value="KOS07046.1"/>
    <property type="molecule type" value="Genomic_DNA"/>
</dbReference>
<sequence>MKKMFLMAAAALVMFSCNKEEGKTAASAGFKTAYVDIQKISEDYEEFKDLESKLKIKQEELGRGLAQKAQQWKLDYAEAQQLSASKGPQWSQLKGQELQKREQDIAAEQQTLGKQMQDEVLAQNDSVSKKIKKHIEAYGKKNGYDYIYSTSDVSSIIYAKDGYNITDQILKELNDNYKSTRPAEPAKEEKKK</sequence>
<dbReference type="PROSITE" id="PS51257">
    <property type="entry name" value="PROKAR_LIPOPROTEIN"/>
    <property type="match status" value="1"/>
</dbReference>
<dbReference type="SMART" id="SM00935">
    <property type="entry name" value="OmpH"/>
    <property type="match status" value="1"/>
</dbReference>
<feature type="region of interest" description="Disordered" evidence="3">
    <location>
        <begin position="83"/>
        <end position="102"/>
    </location>
</feature>
<accession>A0A0M9VIU6</accession>
<dbReference type="OrthoDB" id="1145062at2"/>
<dbReference type="InterPro" id="IPR024930">
    <property type="entry name" value="Skp_dom_sf"/>
</dbReference>
<proteinExistence type="inferred from homology"/>
<evidence type="ECO:0000313" key="5">
    <source>
        <dbReference type="Proteomes" id="UP000037755"/>
    </source>
</evidence>
<dbReference type="GO" id="GO:0050821">
    <property type="term" value="P:protein stabilization"/>
    <property type="evidence" value="ECO:0007669"/>
    <property type="project" value="TreeGrafter"/>
</dbReference>
<comment type="caution">
    <text evidence="4">The sequence shown here is derived from an EMBL/GenBank/DDBJ whole genome shotgun (WGS) entry which is preliminary data.</text>
</comment>
<dbReference type="AlphaFoldDB" id="A0A0M9VIU6"/>
<evidence type="ECO:0000313" key="4">
    <source>
        <dbReference type="EMBL" id="KOS07046.1"/>
    </source>
</evidence>
<dbReference type="PANTHER" id="PTHR35089:SF1">
    <property type="entry name" value="CHAPERONE PROTEIN SKP"/>
    <property type="match status" value="1"/>
</dbReference>
<dbReference type="PANTHER" id="PTHR35089">
    <property type="entry name" value="CHAPERONE PROTEIN SKP"/>
    <property type="match status" value="1"/>
</dbReference>
<evidence type="ECO:0000256" key="3">
    <source>
        <dbReference type="SAM" id="MobiDB-lite"/>
    </source>
</evidence>
<comment type="similarity">
    <text evidence="1">Belongs to the Skp family.</text>
</comment>
<gene>
    <name evidence="4" type="ORF">AM493_14150</name>
</gene>
<dbReference type="Proteomes" id="UP000037755">
    <property type="component" value="Unassembled WGS sequence"/>
</dbReference>
<evidence type="ECO:0000256" key="2">
    <source>
        <dbReference type="ARBA" id="ARBA00022729"/>
    </source>
</evidence>
<reference evidence="4 5" key="1">
    <citation type="submission" date="2015-08" db="EMBL/GenBank/DDBJ databases">
        <title>Whole genome sequence of Flavobacterium akiainvivens IK-1T, from decaying Wikstroemia oahuensis, an endemic Hawaiian shrub.</title>
        <authorList>
            <person name="Wan X."/>
            <person name="Hou S."/>
            <person name="Saito J."/>
            <person name="Donachie S."/>
        </authorList>
    </citation>
    <scope>NUCLEOTIDE SEQUENCE [LARGE SCALE GENOMIC DNA]</scope>
    <source>
        <strain evidence="4 5">IK-1</strain>
    </source>
</reference>
<keyword evidence="2" id="KW-0732">Signal</keyword>
<protein>
    <recommendedName>
        <fullName evidence="6">Outer membrane chaperone Skp</fullName>
    </recommendedName>
</protein>
<dbReference type="Gene3D" id="3.30.910.20">
    <property type="entry name" value="Skp domain"/>
    <property type="match status" value="1"/>
</dbReference>
<dbReference type="RefSeq" id="WP_054408683.1">
    <property type="nucleotide sequence ID" value="NZ_FOYA01000009.1"/>
</dbReference>
<dbReference type="PATRIC" id="fig|1202724.3.peg.2939"/>
<evidence type="ECO:0008006" key="6">
    <source>
        <dbReference type="Google" id="ProtNLM"/>
    </source>
</evidence>
<evidence type="ECO:0000256" key="1">
    <source>
        <dbReference type="ARBA" id="ARBA00009091"/>
    </source>
</evidence>
<dbReference type="GO" id="GO:0051082">
    <property type="term" value="F:unfolded protein binding"/>
    <property type="evidence" value="ECO:0007669"/>
    <property type="project" value="InterPro"/>
</dbReference>